<dbReference type="AlphaFoldDB" id="A0A7W7RGX9"/>
<gene>
    <name evidence="1" type="ORF">F4561_002608</name>
</gene>
<comment type="caution">
    <text evidence="1">The sequence shown here is derived from an EMBL/GenBank/DDBJ whole genome shotgun (WGS) entry which is preliminary data.</text>
</comment>
<organism evidence="1 2">
    <name type="scientific">Lipingzhangella halophila</name>
    <dbReference type="NCBI Taxonomy" id="1783352"/>
    <lineage>
        <taxon>Bacteria</taxon>
        <taxon>Bacillati</taxon>
        <taxon>Actinomycetota</taxon>
        <taxon>Actinomycetes</taxon>
        <taxon>Streptosporangiales</taxon>
        <taxon>Nocardiopsidaceae</taxon>
        <taxon>Lipingzhangella</taxon>
    </lineage>
</organism>
<proteinExistence type="predicted"/>
<reference evidence="1 2" key="1">
    <citation type="submission" date="2020-08" db="EMBL/GenBank/DDBJ databases">
        <title>Sequencing the genomes of 1000 actinobacteria strains.</title>
        <authorList>
            <person name="Klenk H.-P."/>
        </authorList>
    </citation>
    <scope>NUCLEOTIDE SEQUENCE [LARGE SCALE GENOMIC DNA]</scope>
    <source>
        <strain evidence="1 2">DSM 102030</strain>
    </source>
</reference>
<dbReference type="EMBL" id="JACHJT010000001">
    <property type="protein sequence ID" value="MBB4931788.1"/>
    <property type="molecule type" value="Genomic_DNA"/>
</dbReference>
<keyword evidence="2" id="KW-1185">Reference proteome</keyword>
<sequence length="58" mass="5844">MTGQHRTALPPCACGCPCGPDQRCHQCGACACMAHGDGCLQPPLGEPAPLPEPSGGEQ</sequence>
<evidence type="ECO:0000313" key="2">
    <source>
        <dbReference type="Proteomes" id="UP000523007"/>
    </source>
</evidence>
<accession>A0A7W7RGX9</accession>
<evidence type="ECO:0000313" key="1">
    <source>
        <dbReference type="EMBL" id="MBB4931788.1"/>
    </source>
</evidence>
<name>A0A7W7RGX9_9ACTN</name>
<protein>
    <submittedName>
        <fullName evidence="1">Uncharacterized protein</fullName>
    </submittedName>
</protein>
<dbReference type="Proteomes" id="UP000523007">
    <property type="component" value="Unassembled WGS sequence"/>
</dbReference>